<sequence>MWDTVQINDVHLSHDMPCGRCGHEVHTYLACGTGCACEPVVMPGA</sequence>
<gene>
    <name evidence="1" type="ORF">AVDCRST_MAG32-1373</name>
</gene>
<proteinExistence type="predicted"/>
<dbReference type="AlphaFoldDB" id="A0A6J4NCB6"/>
<protein>
    <submittedName>
        <fullName evidence="1">Uncharacterized protein</fullName>
    </submittedName>
</protein>
<accession>A0A6J4NCB6</accession>
<reference evidence="1" key="1">
    <citation type="submission" date="2020-02" db="EMBL/GenBank/DDBJ databases">
        <authorList>
            <person name="Meier V. D."/>
        </authorList>
    </citation>
    <scope>NUCLEOTIDE SEQUENCE</scope>
    <source>
        <strain evidence="1">AVDCRST_MAG32</strain>
    </source>
</reference>
<dbReference type="EMBL" id="CADCUM010000065">
    <property type="protein sequence ID" value="CAA9378812.1"/>
    <property type="molecule type" value="Genomic_DNA"/>
</dbReference>
<name>A0A6J4NCB6_9ACTN</name>
<evidence type="ECO:0000313" key="1">
    <source>
        <dbReference type="EMBL" id="CAA9378812.1"/>
    </source>
</evidence>
<organism evidence="1">
    <name type="scientific">uncultured Nocardioides sp</name>
    <dbReference type="NCBI Taxonomy" id="198441"/>
    <lineage>
        <taxon>Bacteria</taxon>
        <taxon>Bacillati</taxon>
        <taxon>Actinomycetota</taxon>
        <taxon>Actinomycetes</taxon>
        <taxon>Propionibacteriales</taxon>
        <taxon>Nocardioidaceae</taxon>
        <taxon>Nocardioides</taxon>
        <taxon>environmental samples</taxon>
    </lineage>
</organism>